<dbReference type="NCBIfam" id="NF040521">
    <property type="entry name" value="C45_proenzyme"/>
    <property type="match status" value="1"/>
</dbReference>
<name>A0A1H0YT56_9MICO</name>
<accession>A0A1H0YT56</accession>
<organism evidence="2 3">
    <name type="scientific">Leucobacter chromiiresistens</name>
    <dbReference type="NCBI Taxonomy" id="1079994"/>
    <lineage>
        <taxon>Bacteria</taxon>
        <taxon>Bacillati</taxon>
        <taxon>Actinomycetota</taxon>
        <taxon>Actinomycetes</taxon>
        <taxon>Micrococcales</taxon>
        <taxon>Microbacteriaceae</taxon>
        <taxon>Leucobacter</taxon>
    </lineage>
</organism>
<dbReference type="Gene3D" id="3.60.60.10">
    <property type="entry name" value="Penicillin V Acylase, Chain A"/>
    <property type="match status" value="1"/>
</dbReference>
<dbReference type="GO" id="GO:0016746">
    <property type="term" value="F:acyltransferase activity"/>
    <property type="evidence" value="ECO:0007669"/>
    <property type="project" value="UniProtKB-KW"/>
</dbReference>
<feature type="domain" description="Peptidase C45 hydrolase" evidence="1">
    <location>
        <begin position="202"/>
        <end position="391"/>
    </location>
</feature>
<dbReference type="EMBL" id="FNKB01000001">
    <property type="protein sequence ID" value="SDQ18417.1"/>
    <property type="molecule type" value="Genomic_DNA"/>
</dbReference>
<gene>
    <name evidence="2" type="ORF">SAMN04488565_1175</name>
</gene>
<keyword evidence="2" id="KW-0012">Acyltransferase</keyword>
<dbReference type="InterPro" id="IPR047794">
    <property type="entry name" value="C45_proenzyme-like"/>
</dbReference>
<dbReference type="Pfam" id="PF03417">
    <property type="entry name" value="AAT"/>
    <property type="match status" value="1"/>
</dbReference>
<dbReference type="eggNOG" id="COG4927">
    <property type="taxonomic scope" value="Bacteria"/>
</dbReference>
<dbReference type="OrthoDB" id="8109453at2"/>
<evidence type="ECO:0000259" key="1">
    <source>
        <dbReference type="Pfam" id="PF03417"/>
    </source>
</evidence>
<dbReference type="InterPro" id="IPR047801">
    <property type="entry name" value="Peptidase_C45"/>
</dbReference>
<dbReference type="RefSeq" id="WP_143025999.1">
    <property type="nucleotide sequence ID" value="NZ_FNKB01000001.1"/>
</dbReference>
<reference evidence="2 3" key="1">
    <citation type="submission" date="2016-10" db="EMBL/GenBank/DDBJ databases">
        <authorList>
            <person name="de Groot N.N."/>
        </authorList>
    </citation>
    <scope>NUCLEOTIDE SEQUENCE [LARGE SCALE GENOMIC DNA]</scope>
    <source>
        <strain evidence="2 3">DSM 22788</strain>
    </source>
</reference>
<keyword evidence="2" id="KW-0808">Transferase</keyword>
<proteinExistence type="predicted"/>
<evidence type="ECO:0000313" key="2">
    <source>
        <dbReference type="EMBL" id="SDQ18417.1"/>
    </source>
</evidence>
<dbReference type="AlphaFoldDB" id="A0A1H0YT56"/>
<dbReference type="STRING" id="1079994.SAMN04488565_1175"/>
<dbReference type="PANTHER" id="PTHR34180:SF1">
    <property type="entry name" value="BETA-ALANYL-DOPAMINE_CARCININE HYDROLASE"/>
    <property type="match status" value="1"/>
</dbReference>
<dbReference type="InterPro" id="IPR005079">
    <property type="entry name" value="Peptidase_C45_hydrolase"/>
</dbReference>
<dbReference type="PANTHER" id="PTHR34180">
    <property type="entry name" value="PEPTIDASE C45"/>
    <property type="match status" value="1"/>
</dbReference>
<sequence>MEIITATLTGACPRERGEELGTRFGAEIREAVDGYLGFFAVRGLAEPRVREIAESCFAALRAWAPNLADELEATALAAEVPLWRLAALNARTEVLAVVEPDAEGECSTAVFAPAGWAPPESIQTWDWHEHLCRAGLVVSYAPDAPRREAAAGGVVAAGGAVAAGDTAAAGGAAPAAQPPTGRPRASAGVGRVAMFTELGVLGKIGVNDAGLAVHFNILHHASDRGVGGVPVHAIARRVLDEATTVDEAEAIIRSARASASTVITVLARGEAEHRAACFEISSERVAAVRPDAEGWLVHTNNFLAPEQLPGEATRDASTTYTRLEHVSAQRPRMAGLSIEQRAREMAGEAGALAPICFRPDPSEPLHEQWSTLLTVGFDLVAGELEYYPGSPVALAEHGARRFG</sequence>
<protein>
    <submittedName>
        <fullName evidence="2">Isopenicillin-N N-acyltransferase like protein</fullName>
    </submittedName>
</protein>
<evidence type="ECO:0000313" key="3">
    <source>
        <dbReference type="Proteomes" id="UP000182690"/>
    </source>
</evidence>
<dbReference type="Proteomes" id="UP000182690">
    <property type="component" value="Unassembled WGS sequence"/>
</dbReference>